<evidence type="ECO:0000313" key="9">
    <source>
        <dbReference type="EMBL" id="SDH98088.1"/>
    </source>
</evidence>
<dbReference type="Pfam" id="PF00528">
    <property type="entry name" value="BPD_transp_1"/>
    <property type="match status" value="1"/>
</dbReference>
<evidence type="ECO:0000256" key="5">
    <source>
        <dbReference type="ARBA" id="ARBA00022989"/>
    </source>
</evidence>
<dbReference type="SUPFAM" id="SSF161098">
    <property type="entry name" value="MetI-like"/>
    <property type="match status" value="1"/>
</dbReference>
<dbReference type="PANTHER" id="PTHR30043">
    <property type="entry name" value="PHOSPHONATES TRANSPORT SYSTEM PERMEASE PROTEIN"/>
    <property type="match status" value="1"/>
</dbReference>
<evidence type="ECO:0000256" key="2">
    <source>
        <dbReference type="ARBA" id="ARBA00022448"/>
    </source>
</evidence>
<sequence>MKREKEMKRKRWQTTILLAVIIVVTYVSIAITEFNVLTGITAIPQAIGWMFSHLLITQESLAKLPSILEKLNETIFMSIAATTTAAAVSIFLGLMGSKTTRVSNVLSVLARFIASFSRNIPVVAWALILLLSFGQNSMTGYLALFVGTVGFLTRAFIESIDEVSGSAVEALTATGATYFQIVNKAVIPQSLPQMISWILFMIETNIRSATLVGILTGTGIGYIFDLYYKTMDYNTVALVTFTIVITVIAIEMASNYIRKVIL</sequence>
<comment type="similarity">
    <text evidence="7">Belongs to the binding-protein-dependent transport system permease family.</text>
</comment>
<feature type="domain" description="ABC transmembrane type-1" evidence="8">
    <location>
        <begin position="71"/>
        <end position="254"/>
    </location>
</feature>
<dbReference type="GO" id="GO:0015416">
    <property type="term" value="F:ABC-type phosphonate transporter activity"/>
    <property type="evidence" value="ECO:0007669"/>
    <property type="project" value="InterPro"/>
</dbReference>
<name>A0A1G8GUK5_9BACI</name>
<feature type="transmembrane region" description="Helical" evidence="7">
    <location>
        <begin position="76"/>
        <end position="96"/>
    </location>
</feature>
<comment type="subcellular location">
    <subcellularLocation>
        <location evidence="1 7">Cell membrane</location>
        <topology evidence="1 7">Multi-pass membrane protein</topology>
    </subcellularLocation>
</comment>
<proteinExistence type="inferred from homology"/>
<evidence type="ECO:0000259" key="8">
    <source>
        <dbReference type="PROSITE" id="PS50928"/>
    </source>
</evidence>
<keyword evidence="6 7" id="KW-0472">Membrane</keyword>
<dbReference type="InterPro" id="IPR035906">
    <property type="entry name" value="MetI-like_sf"/>
</dbReference>
<gene>
    <name evidence="9" type="ORF">SAMN05192534_11720</name>
</gene>
<evidence type="ECO:0000256" key="3">
    <source>
        <dbReference type="ARBA" id="ARBA00022475"/>
    </source>
</evidence>
<feature type="transmembrane region" description="Helical" evidence="7">
    <location>
        <begin position="236"/>
        <end position="257"/>
    </location>
</feature>
<evidence type="ECO:0000256" key="6">
    <source>
        <dbReference type="ARBA" id="ARBA00023136"/>
    </source>
</evidence>
<accession>A0A1G8GUK5</accession>
<keyword evidence="3" id="KW-1003">Cell membrane</keyword>
<feature type="transmembrane region" description="Helical" evidence="7">
    <location>
        <begin position="194"/>
        <end position="224"/>
    </location>
</feature>
<reference evidence="9 10" key="1">
    <citation type="submission" date="2016-10" db="EMBL/GenBank/DDBJ databases">
        <authorList>
            <person name="de Groot N.N."/>
        </authorList>
    </citation>
    <scope>NUCLEOTIDE SEQUENCE [LARGE SCALE GENOMIC DNA]</scope>
    <source>
        <strain evidence="9 10">DSM 21632</strain>
    </source>
</reference>
<evidence type="ECO:0000313" key="10">
    <source>
        <dbReference type="Proteomes" id="UP000199163"/>
    </source>
</evidence>
<evidence type="ECO:0000256" key="1">
    <source>
        <dbReference type="ARBA" id="ARBA00004651"/>
    </source>
</evidence>
<feature type="transmembrane region" description="Helical" evidence="7">
    <location>
        <begin position="138"/>
        <end position="157"/>
    </location>
</feature>
<dbReference type="STRING" id="568899.SAMN05192534_11720"/>
<feature type="transmembrane region" description="Helical" evidence="7">
    <location>
        <begin position="108"/>
        <end position="131"/>
    </location>
</feature>
<dbReference type="PANTHER" id="PTHR30043:SF1">
    <property type="entry name" value="ABC TRANSPORT SYSTEM PERMEASE PROTEIN P69"/>
    <property type="match status" value="1"/>
</dbReference>
<organism evidence="9 10">
    <name type="scientific">Alteribacillus persepolensis</name>
    <dbReference type="NCBI Taxonomy" id="568899"/>
    <lineage>
        <taxon>Bacteria</taxon>
        <taxon>Bacillati</taxon>
        <taxon>Bacillota</taxon>
        <taxon>Bacilli</taxon>
        <taxon>Bacillales</taxon>
        <taxon>Bacillaceae</taxon>
        <taxon>Alteribacillus</taxon>
    </lineage>
</organism>
<dbReference type="CDD" id="cd06261">
    <property type="entry name" value="TM_PBP2"/>
    <property type="match status" value="1"/>
</dbReference>
<evidence type="ECO:0000256" key="4">
    <source>
        <dbReference type="ARBA" id="ARBA00022692"/>
    </source>
</evidence>
<keyword evidence="4 7" id="KW-0812">Transmembrane</keyword>
<keyword evidence="2 7" id="KW-0813">Transport</keyword>
<dbReference type="PROSITE" id="PS50928">
    <property type="entry name" value="ABC_TM1"/>
    <property type="match status" value="1"/>
</dbReference>
<dbReference type="Proteomes" id="UP000199163">
    <property type="component" value="Unassembled WGS sequence"/>
</dbReference>
<dbReference type="InterPro" id="IPR000515">
    <property type="entry name" value="MetI-like"/>
</dbReference>
<protein>
    <submittedName>
        <fullName evidence="9">Phosphonate transport system permease protein</fullName>
    </submittedName>
</protein>
<dbReference type="NCBIfam" id="TIGR01097">
    <property type="entry name" value="PhnE"/>
    <property type="match status" value="1"/>
</dbReference>
<keyword evidence="5 7" id="KW-1133">Transmembrane helix</keyword>
<dbReference type="InterPro" id="IPR005769">
    <property type="entry name" value="PhnE/PtxC"/>
</dbReference>
<keyword evidence="10" id="KW-1185">Reference proteome</keyword>
<dbReference type="EMBL" id="FNDK01000017">
    <property type="protein sequence ID" value="SDH98088.1"/>
    <property type="molecule type" value="Genomic_DNA"/>
</dbReference>
<dbReference type="Gene3D" id="1.10.3720.10">
    <property type="entry name" value="MetI-like"/>
    <property type="match status" value="1"/>
</dbReference>
<dbReference type="AlphaFoldDB" id="A0A1G8GUK5"/>
<evidence type="ECO:0000256" key="7">
    <source>
        <dbReference type="RuleBase" id="RU363032"/>
    </source>
</evidence>
<dbReference type="GO" id="GO:0005886">
    <property type="term" value="C:plasma membrane"/>
    <property type="evidence" value="ECO:0007669"/>
    <property type="project" value="UniProtKB-SubCell"/>
</dbReference>